<dbReference type="Pfam" id="PF00474">
    <property type="entry name" value="SSF"/>
    <property type="match status" value="1"/>
</dbReference>
<dbReference type="PANTHER" id="PTHR48086:SF7">
    <property type="entry name" value="SODIUM-SOLUTE SYMPORTER-RELATED"/>
    <property type="match status" value="1"/>
</dbReference>
<comment type="subcellular location">
    <subcellularLocation>
        <location evidence="1">Membrane</location>
        <topology evidence="1">Multi-pass membrane protein</topology>
    </subcellularLocation>
</comment>
<feature type="transmembrane region" description="Helical" evidence="8">
    <location>
        <begin position="444"/>
        <end position="464"/>
    </location>
</feature>
<dbReference type="InterPro" id="IPR038377">
    <property type="entry name" value="Na/Glc_symporter_sf"/>
</dbReference>
<accession>A0ABW3PDP0</accession>
<dbReference type="Gene3D" id="1.20.1730.10">
    <property type="entry name" value="Sodium/glucose cotransporter"/>
    <property type="match status" value="1"/>
</dbReference>
<comment type="caution">
    <text evidence="9">The sequence shown here is derived from an EMBL/GenBank/DDBJ whole genome shotgun (WGS) entry which is preliminary data.</text>
</comment>
<dbReference type="CDD" id="cd11474">
    <property type="entry name" value="SLC5sbd_CHT"/>
    <property type="match status" value="1"/>
</dbReference>
<feature type="transmembrane region" description="Helical" evidence="8">
    <location>
        <begin position="419"/>
        <end position="438"/>
    </location>
</feature>
<dbReference type="InterPro" id="IPR050277">
    <property type="entry name" value="Sodium:Solute_Symporter"/>
</dbReference>
<keyword evidence="3" id="KW-0813">Transport</keyword>
<reference evidence="10" key="1">
    <citation type="journal article" date="2019" name="Int. J. Syst. Evol. Microbiol.">
        <title>The Global Catalogue of Microorganisms (GCM) 10K type strain sequencing project: providing services to taxonomists for standard genome sequencing and annotation.</title>
        <authorList>
            <consortium name="The Broad Institute Genomics Platform"/>
            <consortium name="The Broad Institute Genome Sequencing Center for Infectious Disease"/>
            <person name="Wu L."/>
            <person name="Ma J."/>
        </authorList>
    </citation>
    <scope>NUCLEOTIDE SEQUENCE [LARGE SCALE GENOMIC DNA]</scope>
    <source>
        <strain evidence="10">CCUG 58411</strain>
    </source>
</reference>
<feature type="transmembrane region" description="Helical" evidence="8">
    <location>
        <begin position="115"/>
        <end position="143"/>
    </location>
</feature>
<dbReference type="RefSeq" id="WP_379031714.1">
    <property type="nucleotide sequence ID" value="NZ_JBHTLN010000001.1"/>
</dbReference>
<evidence type="ECO:0000256" key="6">
    <source>
        <dbReference type="ARBA" id="ARBA00023136"/>
    </source>
</evidence>
<evidence type="ECO:0000256" key="5">
    <source>
        <dbReference type="ARBA" id="ARBA00022989"/>
    </source>
</evidence>
<dbReference type="EMBL" id="JBHTLN010000001">
    <property type="protein sequence ID" value="MFD1121996.1"/>
    <property type="molecule type" value="Genomic_DNA"/>
</dbReference>
<evidence type="ECO:0000256" key="1">
    <source>
        <dbReference type="ARBA" id="ARBA00004141"/>
    </source>
</evidence>
<dbReference type="InterPro" id="IPR001734">
    <property type="entry name" value="Na/solute_symporter"/>
</dbReference>
<feature type="transmembrane region" description="Helical" evidence="8">
    <location>
        <begin position="6"/>
        <end position="25"/>
    </location>
</feature>
<evidence type="ECO:0000313" key="10">
    <source>
        <dbReference type="Proteomes" id="UP001597206"/>
    </source>
</evidence>
<feature type="transmembrane region" description="Helical" evidence="8">
    <location>
        <begin position="182"/>
        <end position="201"/>
    </location>
</feature>
<keyword evidence="4 8" id="KW-0812">Transmembrane</keyword>
<evidence type="ECO:0000313" key="9">
    <source>
        <dbReference type="EMBL" id="MFD1121996.1"/>
    </source>
</evidence>
<evidence type="ECO:0000256" key="4">
    <source>
        <dbReference type="ARBA" id="ARBA00022692"/>
    </source>
</evidence>
<feature type="transmembrane region" description="Helical" evidence="8">
    <location>
        <begin position="76"/>
        <end position="94"/>
    </location>
</feature>
<evidence type="ECO:0000256" key="2">
    <source>
        <dbReference type="ARBA" id="ARBA00006434"/>
    </source>
</evidence>
<feature type="transmembrane region" description="Helical" evidence="8">
    <location>
        <begin position="360"/>
        <end position="381"/>
    </location>
</feature>
<feature type="transmembrane region" description="Helical" evidence="8">
    <location>
        <begin position="37"/>
        <end position="64"/>
    </location>
</feature>
<organism evidence="9 10">
    <name type="scientific">Methylophilus flavus</name>
    <dbReference type="NCBI Taxonomy" id="640084"/>
    <lineage>
        <taxon>Bacteria</taxon>
        <taxon>Pseudomonadati</taxon>
        <taxon>Pseudomonadota</taxon>
        <taxon>Betaproteobacteria</taxon>
        <taxon>Nitrosomonadales</taxon>
        <taxon>Methylophilaceae</taxon>
        <taxon>Methylophilus</taxon>
    </lineage>
</organism>
<name>A0ABW3PDP0_9PROT</name>
<feature type="transmembrane region" description="Helical" evidence="8">
    <location>
        <begin position="155"/>
        <end position="175"/>
    </location>
</feature>
<evidence type="ECO:0000256" key="8">
    <source>
        <dbReference type="SAM" id="Phobius"/>
    </source>
</evidence>
<feature type="transmembrane region" description="Helical" evidence="8">
    <location>
        <begin position="393"/>
        <end position="412"/>
    </location>
</feature>
<feature type="transmembrane region" description="Helical" evidence="8">
    <location>
        <begin position="315"/>
        <end position="339"/>
    </location>
</feature>
<dbReference type="PROSITE" id="PS50283">
    <property type="entry name" value="NA_SOLUT_SYMP_3"/>
    <property type="match status" value="1"/>
</dbReference>
<evidence type="ECO:0000256" key="7">
    <source>
        <dbReference type="RuleBase" id="RU362091"/>
    </source>
</evidence>
<keyword evidence="6 8" id="KW-0472">Membrane</keyword>
<keyword evidence="10" id="KW-1185">Reference proteome</keyword>
<dbReference type="PANTHER" id="PTHR48086">
    <property type="entry name" value="SODIUM/PROLINE SYMPORTER-RELATED"/>
    <property type="match status" value="1"/>
</dbReference>
<proteinExistence type="inferred from homology"/>
<keyword evidence="5 8" id="KW-1133">Transmembrane helix</keyword>
<sequence>MLLWFVIAYLLVSIAIGLFAARNVHSTKDYAVAGRHLPLPVVMATVFATWFGAEAVFGVSATFVREGLTGVAADPFGSSMCLIIAGIFFSSRLYKLNILTLGDFYRMRYNRTVEILTTIAIVVSYMGWVAAQIKALGLIFNLISDGYIPEQTGMILGTAIVLTYTTLGGMLSVAILDFVQMIVVIGGLLYIASIVSGQTGGVGPVIEHARNAGKLHFFPQSANWSVWLTFLGGWLTMMLGSIPQQDVFQRITSAKTANIALWGSILGASIYFCFTFVPMFIAYAATLIDPATFGALVESDSQRVLPTLVLTHTPLLAQAIFFGAVLSAIMSCSSATLLAPSVTFAENVIKGFVPTMSDHAFLRVMRLCLVGFAGMVLFYALNSELSIFGMVESAYKITLAGAFVPLFFGAFWKRASSQGALAAIIFGIGSWILVEVMVGEASLVPAQLLGLLVSAIAMVAGSLLPQKFGGSPQPPHGYLHEHASRRHTE</sequence>
<dbReference type="Proteomes" id="UP001597206">
    <property type="component" value="Unassembled WGS sequence"/>
</dbReference>
<comment type="similarity">
    <text evidence="2 7">Belongs to the sodium:solute symporter (SSF) (TC 2.A.21) family.</text>
</comment>
<gene>
    <name evidence="9" type="ORF">ACFQ2T_05735</name>
</gene>
<feature type="transmembrane region" description="Helical" evidence="8">
    <location>
        <begin position="221"/>
        <end position="239"/>
    </location>
</feature>
<evidence type="ECO:0000256" key="3">
    <source>
        <dbReference type="ARBA" id="ARBA00022448"/>
    </source>
</evidence>
<protein>
    <submittedName>
        <fullName evidence="9">Sodium:solute symporter family protein</fullName>
    </submittedName>
</protein>
<feature type="transmembrane region" description="Helical" evidence="8">
    <location>
        <begin position="259"/>
        <end position="285"/>
    </location>
</feature>